<reference evidence="3" key="1">
    <citation type="submission" date="2015-09" db="EMBL/GenBank/DDBJ databases">
        <authorList>
            <consortium name="Pathogen Informatics"/>
        </authorList>
    </citation>
    <scope>NUCLEOTIDE SEQUENCE [LARGE SCALE GENOMIC DNA]</scope>
    <source>
        <strain evidence="3">Lake Konstanz</strain>
    </source>
</reference>
<evidence type="ECO:0000256" key="1">
    <source>
        <dbReference type="SAM" id="MobiDB-lite"/>
    </source>
</evidence>
<gene>
    <name evidence="2" type="ORF">BSAL_06925</name>
</gene>
<feature type="compositionally biased region" description="Polar residues" evidence="1">
    <location>
        <begin position="160"/>
        <end position="184"/>
    </location>
</feature>
<sequence>MMQMDPQRTLFGNNSDEQPPEGTIPNPLSSSSWNRAGGCERRHSRTLMKRALETLHDEDSFSRSTTNSSSMCRGSLGVTSSSDDDDMDVASPLRAARVEGSKGPRHSIHQCQASSMPTGGLSALVDRSLTTRRHSVLLDQMLSSSSPSAACAQVVLSSATPAPNDSARRSSSLHVSGGQFSHLGQDSPAGRCSTDVRLSRHSDSLMKISRTLSEAPASLSPSDAKIPYYQRELFRPFEDDEQSARFAAASANHPSPHQTPQSPSNNNNHHSSLDWSAILQRCHEAKVLIAMDQEVPRDLLDSASSITDIQQFGCGITSSFSFYLSSGSTSSDNSQSLALSSQSDEAADAALQGTLDAILT</sequence>
<dbReference type="AlphaFoldDB" id="A0A0S4J911"/>
<proteinExistence type="predicted"/>
<accession>A0A0S4J911</accession>
<evidence type="ECO:0000313" key="2">
    <source>
        <dbReference type="EMBL" id="CUG86831.1"/>
    </source>
</evidence>
<dbReference type="VEuPathDB" id="TriTrypDB:BSAL_06925"/>
<feature type="compositionally biased region" description="Basic and acidic residues" evidence="1">
    <location>
        <begin position="50"/>
        <end position="61"/>
    </location>
</feature>
<feature type="region of interest" description="Disordered" evidence="1">
    <location>
        <begin position="247"/>
        <end position="271"/>
    </location>
</feature>
<feature type="region of interest" description="Disordered" evidence="1">
    <location>
        <begin position="160"/>
        <end position="197"/>
    </location>
</feature>
<evidence type="ECO:0000313" key="3">
    <source>
        <dbReference type="Proteomes" id="UP000051952"/>
    </source>
</evidence>
<dbReference type="EMBL" id="CYKH01001400">
    <property type="protein sequence ID" value="CUG86831.1"/>
    <property type="molecule type" value="Genomic_DNA"/>
</dbReference>
<name>A0A0S4J911_BODSA</name>
<organism evidence="2 3">
    <name type="scientific">Bodo saltans</name>
    <name type="common">Flagellated protozoan</name>
    <dbReference type="NCBI Taxonomy" id="75058"/>
    <lineage>
        <taxon>Eukaryota</taxon>
        <taxon>Discoba</taxon>
        <taxon>Euglenozoa</taxon>
        <taxon>Kinetoplastea</taxon>
        <taxon>Metakinetoplastina</taxon>
        <taxon>Eubodonida</taxon>
        <taxon>Bodonidae</taxon>
        <taxon>Bodo</taxon>
    </lineage>
</organism>
<protein>
    <submittedName>
        <fullName evidence="2">Uncharacterized protein</fullName>
    </submittedName>
</protein>
<feature type="region of interest" description="Disordered" evidence="1">
    <location>
        <begin position="1"/>
        <end position="88"/>
    </location>
</feature>
<keyword evidence="3" id="KW-1185">Reference proteome</keyword>
<feature type="compositionally biased region" description="Low complexity" evidence="1">
    <location>
        <begin position="252"/>
        <end position="270"/>
    </location>
</feature>
<dbReference type="Proteomes" id="UP000051952">
    <property type="component" value="Unassembled WGS sequence"/>
</dbReference>